<dbReference type="InterPro" id="IPR009057">
    <property type="entry name" value="Homeodomain-like_sf"/>
</dbReference>
<dbReference type="SMART" id="SM00439">
    <property type="entry name" value="BAH"/>
    <property type="match status" value="1"/>
</dbReference>
<evidence type="ECO:0000259" key="9">
    <source>
        <dbReference type="PROSITE" id="PS51805"/>
    </source>
</evidence>
<feature type="region of interest" description="Disordered" evidence="5">
    <location>
        <begin position="561"/>
        <end position="596"/>
    </location>
</feature>
<keyword evidence="11" id="KW-1185">Reference proteome</keyword>
<dbReference type="PROSITE" id="PS50016">
    <property type="entry name" value="ZF_PHD_2"/>
    <property type="match status" value="1"/>
</dbReference>
<dbReference type="CDD" id="cd15497">
    <property type="entry name" value="PHD1_Snt2p_like"/>
    <property type="match status" value="1"/>
</dbReference>
<dbReference type="InterPro" id="IPR013083">
    <property type="entry name" value="Znf_RING/FYVE/PHD"/>
</dbReference>
<dbReference type="Gene3D" id="3.30.40.10">
    <property type="entry name" value="Zinc/RING finger domain, C3HC4 (zinc finger)"/>
    <property type="match status" value="2"/>
</dbReference>
<dbReference type="PROSITE" id="PS51038">
    <property type="entry name" value="BAH"/>
    <property type="match status" value="1"/>
</dbReference>
<feature type="domain" description="SANT" evidence="8">
    <location>
        <begin position="415"/>
        <end position="464"/>
    </location>
</feature>
<dbReference type="PROSITE" id="PS51293">
    <property type="entry name" value="SANT"/>
    <property type="match status" value="1"/>
</dbReference>
<evidence type="ECO:0000256" key="1">
    <source>
        <dbReference type="ARBA" id="ARBA00022723"/>
    </source>
</evidence>
<dbReference type="PANTHER" id="PTHR47672">
    <property type="entry name" value="E3 UBIQUITIN-PROTEIN LIGASE SNT2"/>
    <property type="match status" value="1"/>
</dbReference>
<dbReference type="GO" id="GO:0004842">
    <property type="term" value="F:ubiquitin-protein transferase activity"/>
    <property type="evidence" value="ECO:0007669"/>
    <property type="project" value="TreeGrafter"/>
</dbReference>
<evidence type="ECO:0000313" key="11">
    <source>
        <dbReference type="Proteomes" id="UP000054270"/>
    </source>
</evidence>
<dbReference type="GO" id="GO:0008270">
    <property type="term" value="F:zinc ion binding"/>
    <property type="evidence" value="ECO:0007669"/>
    <property type="project" value="UniProtKB-KW"/>
</dbReference>
<dbReference type="InterPro" id="IPR019787">
    <property type="entry name" value="Znf_PHD-finger"/>
</dbReference>
<dbReference type="SUPFAM" id="SSF46689">
    <property type="entry name" value="Homeodomain-like"/>
    <property type="match status" value="1"/>
</dbReference>
<dbReference type="InterPro" id="IPR011011">
    <property type="entry name" value="Znf_FYVE_PHD"/>
</dbReference>
<feature type="region of interest" description="Disordered" evidence="5">
    <location>
        <begin position="489"/>
        <end position="519"/>
    </location>
</feature>
<dbReference type="InterPro" id="IPR001005">
    <property type="entry name" value="SANT/Myb"/>
</dbReference>
<dbReference type="InterPro" id="IPR043151">
    <property type="entry name" value="BAH_sf"/>
</dbReference>
<dbReference type="PANTHER" id="PTHR47672:SF1">
    <property type="entry name" value="E3 UBIQUITIN-PROTEIN LIGASE SNT2"/>
    <property type="match status" value="1"/>
</dbReference>
<dbReference type="GO" id="GO:0048189">
    <property type="term" value="C:Lid2 complex"/>
    <property type="evidence" value="ECO:0007669"/>
    <property type="project" value="TreeGrafter"/>
</dbReference>
<evidence type="ECO:0000256" key="2">
    <source>
        <dbReference type="ARBA" id="ARBA00022771"/>
    </source>
</evidence>
<evidence type="ECO:0000259" key="7">
    <source>
        <dbReference type="PROSITE" id="PS51038"/>
    </source>
</evidence>
<dbReference type="Pfam" id="PF13832">
    <property type="entry name" value="zf-HC5HC2H_2"/>
    <property type="match status" value="1"/>
</dbReference>
<dbReference type="OrthoDB" id="336088at2759"/>
<feature type="domain" description="BAH" evidence="7">
    <location>
        <begin position="11"/>
        <end position="139"/>
    </location>
</feature>
<organism evidence="10 11">
    <name type="scientific">Hypholoma sublateritium (strain FD-334 SS-4)</name>
    <dbReference type="NCBI Taxonomy" id="945553"/>
    <lineage>
        <taxon>Eukaryota</taxon>
        <taxon>Fungi</taxon>
        <taxon>Dikarya</taxon>
        <taxon>Basidiomycota</taxon>
        <taxon>Agaricomycotina</taxon>
        <taxon>Agaricomycetes</taxon>
        <taxon>Agaricomycetidae</taxon>
        <taxon>Agaricales</taxon>
        <taxon>Agaricineae</taxon>
        <taxon>Strophariaceae</taxon>
        <taxon>Hypholoma</taxon>
    </lineage>
</organism>
<evidence type="ECO:0000256" key="3">
    <source>
        <dbReference type="ARBA" id="ARBA00022833"/>
    </source>
</evidence>
<dbReference type="GO" id="GO:0006355">
    <property type="term" value="P:regulation of DNA-templated transcription"/>
    <property type="evidence" value="ECO:0007669"/>
    <property type="project" value="InterPro"/>
</dbReference>
<dbReference type="InterPro" id="IPR001025">
    <property type="entry name" value="BAH_dom"/>
</dbReference>
<dbReference type="InterPro" id="IPR001965">
    <property type="entry name" value="Znf_PHD"/>
</dbReference>
<evidence type="ECO:0000256" key="4">
    <source>
        <dbReference type="PROSITE-ProRule" id="PRU00146"/>
    </source>
</evidence>
<protein>
    <submittedName>
        <fullName evidence="10">Uncharacterized protein</fullName>
    </submittedName>
</protein>
<dbReference type="InterPro" id="IPR017884">
    <property type="entry name" value="SANT_dom"/>
</dbReference>
<evidence type="ECO:0000256" key="5">
    <source>
        <dbReference type="SAM" id="MobiDB-lite"/>
    </source>
</evidence>
<dbReference type="CDD" id="cd15571">
    <property type="entry name" value="ePHD"/>
    <property type="match status" value="1"/>
</dbReference>
<dbReference type="SMART" id="SM00717">
    <property type="entry name" value="SANT"/>
    <property type="match status" value="1"/>
</dbReference>
<keyword evidence="3" id="KW-0862">Zinc</keyword>
<dbReference type="InterPro" id="IPR034732">
    <property type="entry name" value="EPHD"/>
</dbReference>
<dbReference type="STRING" id="945553.A0A0D2MWB5"/>
<feature type="region of interest" description="Disordered" evidence="5">
    <location>
        <begin position="233"/>
        <end position="269"/>
    </location>
</feature>
<dbReference type="EMBL" id="KN817522">
    <property type="protein sequence ID" value="KJA28268.1"/>
    <property type="molecule type" value="Genomic_DNA"/>
</dbReference>
<dbReference type="Pfam" id="PF01426">
    <property type="entry name" value="BAH"/>
    <property type="match status" value="1"/>
</dbReference>
<dbReference type="SMART" id="SM00249">
    <property type="entry name" value="PHD"/>
    <property type="match status" value="3"/>
</dbReference>
<dbReference type="Gene3D" id="2.30.30.490">
    <property type="match status" value="1"/>
</dbReference>
<evidence type="ECO:0000259" key="8">
    <source>
        <dbReference type="PROSITE" id="PS51293"/>
    </source>
</evidence>
<dbReference type="PROSITE" id="PS51805">
    <property type="entry name" value="EPHD"/>
    <property type="match status" value="1"/>
</dbReference>
<reference evidence="11" key="1">
    <citation type="submission" date="2014-04" db="EMBL/GenBank/DDBJ databases">
        <title>Evolutionary Origins and Diversification of the Mycorrhizal Mutualists.</title>
        <authorList>
            <consortium name="DOE Joint Genome Institute"/>
            <consortium name="Mycorrhizal Genomics Consortium"/>
            <person name="Kohler A."/>
            <person name="Kuo A."/>
            <person name="Nagy L.G."/>
            <person name="Floudas D."/>
            <person name="Copeland A."/>
            <person name="Barry K.W."/>
            <person name="Cichocki N."/>
            <person name="Veneault-Fourrey C."/>
            <person name="LaButti K."/>
            <person name="Lindquist E.A."/>
            <person name="Lipzen A."/>
            <person name="Lundell T."/>
            <person name="Morin E."/>
            <person name="Murat C."/>
            <person name="Riley R."/>
            <person name="Ohm R."/>
            <person name="Sun H."/>
            <person name="Tunlid A."/>
            <person name="Henrissat B."/>
            <person name="Grigoriev I.V."/>
            <person name="Hibbett D.S."/>
            <person name="Martin F."/>
        </authorList>
    </citation>
    <scope>NUCLEOTIDE SEQUENCE [LARGE SCALE GENOMIC DNA]</scope>
    <source>
        <strain evidence="11">FD-334 SS-4</strain>
    </source>
</reference>
<dbReference type="Proteomes" id="UP000054270">
    <property type="component" value="Unassembled WGS sequence"/>
</dbReference>
<name>A0A0D2MWB5_HYPSF</name>
<proteinExistence type="predicted"/>
<dbReference type="SUPFAM" id="SSF57903">
    <property type="entry name" value="FYVE/PHD zinc finger"/>
    <property type="match status" value="2"/>
</dbReference>
<dbReference type="Pfam" id="PF00628">
    <property type="entry name" value="PHD"/>
    <property type="match status" value="1"/>
</dbReference>
<keyword evidence="2 4" id="KW-0863">Zinc-finger</keyword>
<dbReference type="InterPro" id="IPR029617">
    <property type="entry name" value="Snt2"/>
</dbReference>
<keyword evidence="1" id="KW-0479">Metal-binding</keyword>
<sequence>MSNPVYLKNGDLVKVNDHVYCSPSWDSRDGTPYSVARIMQFLPPEDVPKGEESKKYHYTRVRLAWYYRPSDVSDRPVADPRLLLAAIYSEVCDINQLRAKCHVVHRDKISDLSGWKKRPDRFYFNRLFDPYIKKEFEVIPSHDVRNLPDHIRDVLISRYEFVVAEKEVIPDLTDTVRLCDTCQDWCPSADSVLCDRCKKYFHMRCVQPPLMAKPSRGYGWTCAPCSRRHEEAVDSHELRHPTPLLKTKSNAPAARGRGRPRKDKSLAEKEENLPVKHFNMWPFRYFGQHTVAEDTLDPEDLIFPRTASRIGPKFQANVPPAPDPYNVPAEIEERGGDHTVEVLGIFNTFTESELAEAEEIKKRLSNDPKVKSSVDWLTEVVHRLSEAAMDGVMNNVQIKLMRLDKWKKYETPYTDKEWTREEVVAFEDAIHQHGAELRAVRDEVASRSIYEVVRFYGLWKSMKLGEENRRRKSTGPPPKPVRLQYKTPAEASSGQHVGHSDDDSSIIAQPSKTPSCGACRTRESKTWWKAPKGLSTNILCDTCGSNWRKYADLNVRPLREESVPTTKAREKREGTPLAGPSTKRPRTTASAHSTPPPTISIAAQNRCLGCQKTGPPGKVLKCKQCGFRVHIGIIGAQVDPSAVDSWVCELCENEETLEASVNPDCLLCPRASNEDKRRKPWPPSDSFLRGCKPTEGQGWAHILCSIFTPELTFTDAARLRLVEGLNTVARHKWSTRCCLCGEQEGAVIRCSDCTKEFHASCAWKQGHRFGFEIQPVKSSRRDTTITTTFKGETGCMNAIVSCKDHDHSKRDIYDICETNEGGETALQVYCQAYKQAPTGQAHGLLRKARRLDTILNIRTDVPPPVQPTSTASDPECYRCHSQFSPAFYPVAETPFALNGNHHGKEVWMCHKCHFEVNDTNSAKSMGMMVS</sequence>
<feature type="compositionally biased region" description="Basic and acidic residues" evidence="5">
    <location>
        <begin position="561"/>
        <end position="574"/>
    </location>
</feature>
<dbReference type="InterPro" id="IPR000679">
    <property type="entry name" value="Znf_GATA"/>
</dbReference>
<gene>
    <name evidence="10" type="ORF">HYPSUDRAFT_156765</name>
</gene>
<feature type="domain" description="PHD-type" evidence="9">
    <location>
        <begin position="662"/>
        <end position="792"/>
    </location>
</feature>
<dbReference type="CDD" id="cd04710">
    <property type="entry name" value="BAH_fungalPHD"/>
    <property type="match status" value="1"/>
</dbReference>
<dbReference type="Gene3D" id="1.10.10.60">
    <property type="entry name" value="Homeodomain-like"/>
    <property type="match status" value="1"/>
</dbReference>
<dbReference type="OMA" id="LSWRKYA"/>
<dbReference type="GO" id="GO:0003682">
    <property type="term" value="F:chromatin binding"/>
    <property type="evidence" value="ECO:0007669"/>
    <property type="project" value="InterPro"/>
</dbReference>
<feature type="domain" description="PHD-type" evidence="6">
    <location>
        <begin position="176"/>
        <end position="228"/>
    </location>
</feature>
<dbReference type="SMART" id="SM00401">
    <property type="entry name" value="ZnF_GATA"/>
    <property type="match status" value="1"/>
</dbReference>
<dbReference type="GO" id="GO:0036205">
    <property type="term" value="P:histone catabolic process"/>
    <property type="evidence" value="ECO:0007669"/>
    <property type="project" value="TreeGrafter"/>
</dbReference>
<dbReference type="AlphaFoldDB" id="A0A0D2MWB5"/>
<evidence type="ECO:0000259" key="6">
    <source>
        <dbReference type="PROSITE" id="PS50016"/>
    </source>
</evidence>
<evidence type="ECO:0000313" key="10">
    <source>
        <dbReference type="EMBL" id="KJA28268.1"/>
    </source>
</evidence>
<dbReference type="GO" id="GO:0043565">
    <property type="term" value="F:sequence-specific DNA binding"/>
    <property type="evidence" value="ECO:0007669"/>
    <property type="project" value="InterPro"/>
</dbReference>
<accession>A0A0D2MWB5</accession>